<name>A0A1V2VV87_9BURK</name>
<comment type="caution">
    <text evidence="1">The sequence shown here is derived from an EMBL/GenBank/DDBJ whole genome shotgun (WGS) entry which is preliminary data.</text>
</comment>
<accession>A0A1V2VV87</accession>
<organism evidence="1 2">
    <name type="scientific">Burkholderia cenocepacia</name>
    <dbReference type="NCBI Taxonomy" id="95486"/>
    <lineage>
        <taxon>Bacteria</taxon>
        <taxon>Pseudomonadati</taxon>
        <taxon>Pseudomonadota</taxon>
        <taxon>Betaproteobacteria</taxon>
        <taxon>Burkholderiales</taxon>
        <taxon>Burkholderiaceae</taxon>
        <taxon>Burkholderia</taxon>
        <taxon>Burkholderia cepacia complex</taxon>
    </lineage>
</organism>
<gene>
    <name evidence="1" type="ORF">A8E72_30775</name>
</gene>
<dbReference type="Proteomes" id="UP000188543">
    <property type="component" value="Unassembled WGS sequence"/>
</dbReference>
<dbReference type="EMBL" id="MUTJ01000092">
    <property type="protein sequence ID" value="ONU77771.1"/>
    <property type="molecule type" value="Genomic_DNA"/>
</dbReference>
<sequence>MIQALLRMLRPRAAAADSPIELPPTDMALPNGRLTRPPSSHVLMLDIDGVLHPAQSGTLLYLPMLEAWLRQHTVIDVVISSNWKDSHFFDDLAELFSIDVRERVIGTTPTIEDADREQEVLALVARYDIQRWVALDDKPEGFPTTADRHLIATDYFDGLTPEHLARAARALGL</sequence>
<dbReference type="Pfam" id="PF18143">
    <property type="entry name" value="HAD_SAK_2"/>
    <property type="match status" value="1"/>
</dbReference>
<reference evidence="1 2" key="1">
    <citation type="submission" date="2016-08" db="EMBL/GenBank/DDBJ databases">
        <authorList>
            <person name="Seilhamer J.J."/>
        </authorList>
    </citation>
    <scope>NUCLEOTIDE SEQUENCE [LARGE SCALE GENOMIC DNA]</scope>
    <source>
        <strain evidence="1 2">VC14762</strain>
    </source>
</reference>
<dbReference type="AlphaFoldDB" id="A0A1V2VV87"/>
<evidence type="ECO:0000313" key="2">
    <source>
        <dbReference type="Proteomes" id="UP000188543"/>
    </source>
</evidence>
<evidence type="ECO:0000313" key="1">
    <source>
        <dbReference type="EMBL" id="ONU77771.1"/>
    </source>
</evidence>
<protein>
    <submittedName>
        <fullName evidence="1">Uncharacterized protein</fullName>
    </submittedName>
</protein>
<dbReference type="RefSeq" id="WP_077176650.1">
    <property type="nucleotide sequence ID" value="NZ_MUTB01000063.1"/>
</dbReference>
<proteinExistence type="predicted"/>